<comment type="caution">
    <text evidence="1">The sequence shown here is derived from an EMBL/GenBank/DDBJ whole genome shotgun (WGS) entry which is preliminary data.</text>
</comment>
<reference evidence="1 2" key="1">
    <citation type="journal article" date="2013" name="Mar. Genomics">
        <title>Expression of sulfatases in Rhodopirellula baltica and the diversity of sulfatases in the genus Rhodopirellula.</title>
        <authorList>
            <person name="Wegner C.E."/>
            <person name="Richter-Heitmann T."/>
            <person name="Klindworth A."/>
            <person name="Klockow C."/>
            <person name="Richter M."/>
            <person name="Achstetter T."/>
            <person name="Glockner F.O."/>
            <person name="Harder J."/>
        </authorList>
    </citation>
    <scope>NUCLEOTIDE SEQUENCE [LARGE SCALE GENOMIC DNA]</scope>
    <source>
        <strain evidence="1 2">SM41</strain>
    </source>
</reference>
<dbReference type="Gene3D" id="3.40.50.1110">
    <property type="entry name" value="SGNH hydrolase"/>
    <property type="match status" value="1"/>
</dbReference>
<dbReference type="GO" id="GO:0016788">
    <property type="term" value="F:hydrolase activity, acting on ester bonds"/>
    <property type="evidence" value="ECO:0007669"/>
    <property type="project" value="UniProtKB-ARBA"/>
</dbReference>
<dbReference type="EMBL" id="ANOH01000117">
    <property type="protein sequence ID" value="EMI56917.1"/>
    <property type="molecule type" value="Genomic_DNA"/>
</dbReference>
<evidence type="ECO:0000313" key="2">
    <source>
        <dbReference type="Proteomes" id="UP000011885"/>
    </source>
</evidence>
<evidence type="ECO:0000313" key="1">
    <source>
        <dbReference type="EMBL" id="EMI56917.1"/>
    </source>
</evidence>
<gene>
    <name evidence="1" type="ORF">RSSM_01598</name>
</gene>
<protein>
    <recommendedName>
        <fullName evidence="3">SGNH hydrolase-type esterase domain-containing protein</fullName>
    </recommendedName>
</protein>
<sequence>MTLSTNNHQLAATGAEWKPDIVLVYQASNDLSAMVKNGLRAAENEWVIKESITSPRGLPSLVGPIQEWIEQCSLYELIKANATARLNGARILDTDVPDAYASQFFSDLHRLESSAEAIDAKFAVCTFAFSHAGELNTLPDDYRLILLKTIPDLAPVAWSKCFDRWNHQLRDQKDTFVVLDVAKFARGETELFRDPVHFSELGHQAVGEFLAESIVGHPSLLDGVVVEDWEPKQR</sequence>
<dbReference type="AlphaFoldDB" id="M5U622"/>
<dbReference type="RefSeq" id="WP_008676132.1">
    <property type="nucleotide sequence ID" value="NZ_ANOH01000117.1"/>
</dbReference>
<dbReference type="InterPro" id="IPR036514">
    <property type="entry name" value="SGNH_hydro_sf"/>
</dbReference>
<keyword evidence="2" id="KW-1185">Reference proteome</keyword>
<dbReference type="PATRIC" id="fig|1263870.3.peg.1709"/>
<organism evidence="1 2">
    <name type="scientific">Rhodopirellula sallentina SM41</name>
    <dbReference type="NCBI Taxonomy" id="1263870"/>
    <lineage>
        <taxon>Bacteria</taxon>
        <taxon>Pseudomonadati</taxon>
        <taxon>Planctomycetota</taxon>
        <taxon>Planctomycetia</taxon>
        <taxon>Pirellulales</taxon>
        <taxon>Pirellulaceae</taxon>
        <taxon>Rhodopirellula</taxon>
    </lineage>
</organism>
<dbReference type="SUPFAM" id="SSF52266">
    <property type="entry name" value="SGNH hydrolase"/>
    <property type="match status" value="1"/>
</dbReference>
<name>M5U622_9BACT</name>
<dbReference type="OrthoDB" id="9803968at2"/>
<accession>M5U622</accession>
<dbReference type="Proteomes" id="UP000011885">
    <property type="component" value="Unassembled WGS sequence"/>
</dbReference>
<proteinExistence type="predicted"/>
<evidence type="ECO:0008006" key="3">
    <source>
        <dbReference type="Google" id="ProtNLM"/>
    </source>
</evidence>